<evidence type="ECO:0000313" key="8">
    <source>
        <dbReference type="Proteomes" id="UP000790833"/>
    </source>
</evidence>
<dbReference type="InterPro" id="IPR052602">
    <property type="entry name" value="Growth_transcription_reg"/>
</dbReference>
<dbReference type="GeneID" id="66116612"/>
<evidence type="ECO:0000256" key="2">
    <source>
        <dbReference type="ARBA" id="ARBA00023034"/>
    </source>
</evidence>
<comment type="subcellular location">
    <subcellularLocation>
        <location evidence="1">Golgi apparatus</location>
    </subcellularLocation>
</comment>
<keyword evidence="2" id="KW-0333">Golgi apparatus</keyword>
<feature type="coiled-coil region" evidence="4">
    <location>
        <begin position="778"/>
        <end position="885"/>
    </location>
</feature>
<organism evidence="7 8">
    <name type="scientific">Scheffersomyces spartinae</name>
    <dbReference type="NCBI Taxonomy" id="45513"/>
    <lineage>
        <taxon>Eukaryota</taxon>
        <taxon>Fungi</taxon>
        <taxon>Dikarya</taxon>
        <taxon>Ascomycota</taxon>
        <taxon>Saccharomycotina</taxon>
        <taxon>Pichiomycetes</taxon>
        <taxon>Debaryomycetaceae</taxon>
        <taxon>Scheffersomyces</taxon>
    </lineage>
</organism>
<feature type="coiled-coil region" evidence="4">
    <location>
        <begin position="388"/>
        <end position="465"/>
    </location>
</feature>
<dbReference type="InterPro" id="IPR022092">
    <property type="entry name" value="TMF_DNA-bd"/>
</dbReference>
<dbReference type="SUPFAM" id="SSF103657">
    <property type="entry name" value="BAR/IMD domain-like"/>
    <property type="match status" value="1"/>
</dbReference>
<dbReference type="Proteomes" id="UP000790833">
    <property type="component" value="Unassembled WGS sequence"/>
</dbReference>
<accession>A0A9P7VCD9</accession>
<dbReference type="OrthoDB" id="74178at2759"/>
<dbReference type="RefSeq" id="XP_043051020.1">
    <property type="nucleotide sequence ID" value="XM_043193968.1"/>
</dbReference>
<dbReference type="InterPro" id="IPR027267">
    <property type="entry name" value="AH/BAR_dom_sf"/>
</dbReference>
<keyword evidence="3 4" id="KW-0175">Coiled coil</keyword>
<feature type="domain" description="TATA element modulatory factor 1 TATA binding" evidence="6">
    <location>
        <begin position="769"/>
        <end position="878"/>
    </location>
</feature>
<evidence type="ECO:0000259" key="6">
    <source>
        <dbReference type="Pfam" id="PF12325"/>
    </source>
</evidence>
<dbReference type="PANTHER" id="PTHR46515">
    <property type="entry name" value="TATA ELEMENT MODULATORY FACTOR TMF1"/>
    <property type="match status" value="1"/>
</dbReference>
<evidence type="ECO:0000256" key="5">
    <source>
        <dbReference type="SAM" id="MobiDB-lite"/>
    </source>
</evidence>
<gene>
    <name evidence="7" type="ORF">KQ657_003238</name>
</gene>
<keyword evidence="8" id="KW-1185">Reference proteome</keyword>
<dbReference type="Pfam" id="PF12329">
    <property type="entry name" value="TMF_DNA_bd"/>
    <property type="match status" value="1"/>
</dbReference>
<comment type="caution">
    <text evidence="7">The sequence shown here is derived from an EMBL/GenBank/DDBJ whole genome shotgun (WGS) entry which is preliminary data.</text>
</comment>
<dbReference type="GO" id="GO:0005783">
    <property type="term" value="C:endoplasmic reticulum"/>
    <property type="evidence" value="ECO:0007669"/>
    <property type="project" value="TreeGrafter"/>
</dbReference>
<dbReference type="PANTHER" id="PTHR46515:SF1">
    <property type="entry name" value="TATA ELEMENT MODULATORY FACTOR"/>
    <property type="match status" value="1"/>
</dbReference>
<evidence type="ECO:0000313" key="7">
    <source>
        <dbReference type="EMBL" id="KAG7195475.1"/>
    </source>
</evidence>
<feature type="coiled-coil region" evidence="4">
    <location>
        <begin position="245"/>
        <end position="272"/>
    </location>
</feature>
<feature type="region of interest" description="Disordered" evidence="5">
    <location>
        <begin position="172"/>
        <end position="196"/>
    </location>
</feature>
<dbReference type="InterPro" id="IPR022091">
    <property type="entry name" value="TMF_TATA-bd"/>
</dbReference>
<feature type="compositionally biased region" description="Basic and acidic residues" evidence="5">
    <location>
        <begin position="42"/>
        <end position="58"/>
    </location>
</feature>
<dbReference type="Pfam" id="PF12325">
    <property type="entry name" value="TMF_TATA_bd"/>
    <property type="match status" value="1"/>
</dbReference>
<feature type="coiled-coil region" evidence="4">
    <location>
        <begin position="536"/>
        <end position="644"/>
    </location>
</feature>
<evidence type="ECO:0000256" key="3">
    <source>
        <dbReference type="ARBA" id="ARBA00023054"/>
    </source>
</evidence>
<feature type="compositionally biased region" description="Basic and acidic residues" evidence="5">
    <location>
        <begin position="111"/>
        <end position="120"/>
    </location>
</feature>
<proteinExistence type="predicted"/>
<name>A0A9P7VCD9_9ASCO</name>
<evidence type="ECO:0000256" key="1">
    <source>
        <dbReference type="ARBA" id="ARBA00004555"/>
    </source>
</evidence>
<reference evidence="7" key="1">
    <citation type="submission" date="2021-03" db="EMBL/GenBank/DDBJ databases">
        <authorList>
            <person name="Palmer J.M."/>
        </authorList>
    </citation>
    <scope>NUCLEOTIDE SEQUENCE</scope>
    <source>
        <strain evidence="7">ARV_011</strain>
    </source>
</reference>
<feature type="coiled-coil region" evidence="4">
    <location>
        <begin position="315"/>
        <end position="342"/>
    </location>
</feature>
<sequence>MGDEEPVSVSIDEVQSQQTYHQLPETDVVVTDEKQTIPQLESESKSIEATDKDRKEVPDQTNEDSGKPSTAIETTDIIGDTLVASPSHPDGSKIDNVSETSASAVAPVDLNKVDEVKSQPEEASSTVTTEMETLKAPQETVVEETPELVKDTPALKGKRKRLTLQERLALAAKGPKVTSSTDTTPSISRATSPQPTETVTIVQASAEELTEALQPLSAEVSIEQPQRNDQKRLSTEIELDKYILKEEHESEILKLRKNVQDLKSKNQVLSDAVDRFRSLQAQNNDDNDKFKSKLAEKDGTIKQLMDEGEILSRKELKLNDTIKKLRSQMKEVEEANKGLLEKKAKLDLIDGILTSNGVKSVSELAEKCSEYHSKALQLDEYIGREKANEFIIQERNDAQKKMSELNIQLELFKKQSRLEIDSKDVLINQLRQENSKNKREKNSEIQRLEEKIEALRLEAESSSNGHSRTARTSTTSLSLLNNNNINSTDVDEARSSKLVDYEDYIKLSNSHHSLQAQYLQSQETWKLLESNLSGRVDKLSQTAESYRKTNAKVTNEFKKLEHELQAKLSELDTLKFEAKSQLDTIEKLKFKLQLKQTDIEELEAKFENFKTIYNIDREKLSLKIESLSKKLEKKELELTELATQTMTTVPSSFNASLPNLPLSTRSSQADINAWQDSIGLGESSSSPVVERSPSYERTPSYGLTHIRSHVSSVLLGPADSIEEDFEAKFSTSDNENDTINGSNSFVNVVKPRHANSSNNSISNIPSHTNLGSQHILMLNKMGSSIRRFEVELATLKEENSQLINEKENIQKELLNKFKLTDEIDNLKKEIDLLQGKIQEKDKSEKTMLEVIGEKSEQVDELTGDLKDLKDLLKVQVQQYIELQDKITKA</sequence>
<dbReference type="GO" id="GO:0005794">
    <property type="term" value="C:Golgi apparatus"/>
    <property type="evidence" value="ECO:0007669"/>
    <property type="project" value="UniProtKB-SubCell"/>
</dbReference>
<protein>
    <recommendedName>
        <fullName evidence="6">TATA element modulatory factor 1 TATA binding domain-containing protein</fullName>
    </recommendedName>
</protein>
<dbReference type="AlphaFoldDB" id="A0A9P7VCD9"/>
<dbReference type="EMBL" id="JAHMUF010000003">
    <property type="protein sequence ID" value="KAG7195475.1"/>
    <property type="molecule type" value="Genomic_DNA"/>
</dbReference>
<feature type="region of interest" description="Disordered" evidence="5">
    <location>
        <begin position="1"/>
        <end position="157"/>
    </location>
</feature>
<evidence type="ECO:0000256" key="4">
    <source>
        <dbReference type="SAM" id="Coils"/>
    </source>
</evidence>
<feature type="compositionally biased region" description="Polar residues" evidence="5">
    <location>
        <begin position="177"/>
        <end position="196"/>
    </location>
</feature>
<feature type="compositionally biased region" description="Polar residues" evidence="5">
    <location>
        <begin position="121"/>
        <end position="131"/>
    </location>
</feature>